<evidence type="ECO:0000256" key="10">
    <source>
        <dbReference type="ARBA" id="ARBA00049893"/>
    </source>
</evidence>
<reference evidence="11" key="1">
    <citation type="submission" date="2023-02" db="EMBL/GenBank/DDBJ databases">
        <title>Draft Whole-Genome Sequences of competitive exclusion Lactobacillus salivarius strains for Poultry.</title>
        <authorList>
            <person name="Ma L.M."/>
            <person name="Lopez-Guerra N."/>
            <person name="Zhang G."/>
        </authorList>
    </citation>
    <scope>NUCLEOTIDE SEQUENCE</scope>
    <source>
        <strain evidence="11">Salm-9</strain>
    </source>
</reference>
<comment type="similarity">
    <text evidence="4">Belongs to the purine nucleoside phosphorylase YfiH/LACC1 family.</text>
</comment>
<dbReference type="GO" id="GO:0046872">
    <property type="term" value="F:metal ion binding"/>
    <property type="evidence" value="ECO:0007669"/>
    <property type="project" value="UniProtKB-KW"/>
</dbReference>
<keyword evidence="5" id="KW-0808">Transferase</keyword>
<dbReference type="GO" id="GO:0017061">
    <property type="term" value="F:S-methyl-5-thioadenosine phosphorylase activity"/>
    <property type="evidence" value="ECO:0007669"/>
    <property type="project" value="UniProtKB-EC"/>
</dbReference>
<comment type="caution">
    <text evidence="11">The sequence shown here is derived from an EMBL/GenBank/DDBJ whole genome shotgun (WGS) entry which is preliminary data.</text>
</comment>
<accession>A0AAW6Q390</accession>
<gene>
    <name evidence="11" type="ORF">PV940_10200</name>
</gene>
<organism evidence="11 12">
    <name type="scientific">Ligilactobacillus salivarius</name>
    <dbReference type="NCBI Taxonomy" id="1624"/>
    <lineage>
        <taxon>Bacteria</taxon>
        <taxon>Bacillati</taxon>
        <taxon>Bacillota</taxon>
        <taxon>Bacilli</taxon>
        <taxon>Lactobacillales</taxon>
        <taxon>Lactobacillaceae</taxon>
        <taxon>Ligilactobacillus</taxon>
    </lineage>
</organism>
<keyword evidence="7" id="KW-0862">Zinc</keyword>
<comment type="cofactor">
    <cofactor evidence="2">
        <name>Zn(2+)</name>
        <dbReference type="ChEBI" id="CHEBI:29105"/>
    </cofactor>
</comment>
<dbReference type="EMBL" id="JARKHV010000081">
    <property type="protein sequence ID" value="MDF4187370.1"/>
    <property type="molecule type" value="Genomic_DNA"/>
</dbReference>
<evidence type="ECO:0000256" key="6">
    <source>
        <dbReference type="ARBA" id="ARBA00022723"/>
    </source>
</evidence>
<evidence type="ECO:0000256" key="2">
    <source>
        <dbReference type="ARBA" id="ARBA00001947"/>
    </source>
</evidence>
<evidence type="ECO:0000313" key="12">
    <source>
        <dbReference type="Proteomes" id="UP001213566"/>
    </source>
</evidence>
<comment type="catalytic activity">
    <reaction evidence="10">
        <text>S-methyl-5'-thioadenosine + phosphate = 5-(methylsulfanyl)-alpha-D-ribose 1-phosphate + adenine</text>
        <dbReference type="Rhea" id="RHEA:11852"/>
        <dbReference type="ChEBI" id="CHEBI:16708"/>
        <dbReference type="ChEBI" id="CHEBI:17509"/>
        <dbReference type="ChEBI" id="CHEBI:43474"/>
        <dbReference type="ChEBI" id="CHEBI:58533"/>
        <dbReference type="EC" id="2.4.2.28"/>
    </reaction>
    <physiologicalReaction direction="left-to-right" evidence="10">
        <dbReference type="Rhea" id="RHEA:11853"/>
    </physiologicalReaction>
</comment>
<dbReference type="Proteomes" id="UP001213566">
    <property type="component" value="Unassembled WGS sequence"/>
</dbReference>
<dbReference type="SUPFAM" id="SSF64438">
    <property type="entry name" value="CNF1/YfiH-like putative cysteine hydrolases"/>
    <property type="match status" value="1"/>
</dbReference>
<comment type="catalytic activity">
    <reaction evidence="1">
        <text>inosine + phosphate = alpha-D-ribose 1-phosphate + hypoxanthine</text>
        <dbReference type="Rhea" id="RHEA:27646"/>
        <dbReference type="ChEBI" id="CHEBI:17368"/>
        <dbReference type="ChEBI" id="CHEBI:17596"/>
        <dbReference type="ChEBI" id="CHEBI:43474"/>
        <dbReference type="ChEBI" id="CHEBI:57720"/>
        <dbReference type="EC" id="2.4.2.1"/>
    </reaction>
    <physiologicalReaction direction="left-to-right" evidence="1">
        <dbReference type="Rhea" id="RHEA:27647"/>
    </physiologicalReaction>
</comment>
<evidence type="ECO:0000256" key="8">
    <source>
        <dbReference type="ARBA" id="ARBA00047989"/>
    </source>
</evidence>
<dbReference type="InterPro" id="IPR011324">
    <property type="entry name" value="Cytotoxic_necrot_fac-like_cat"/>
</dbReference>
<evidence type="ECO:0000256" key="1">
    <source>
        <dbReference type="ARBA" id="ARBA00000553"/>
    </source>
</evidence>
<evidence type="ECO:0000256" key="9">
    <source>
        <dbReference type="ARBA" id="ARBA00048968"/>
    </source>
</evidence>
<evidence type="ECO:0000256" key="7">
    <source>
        <dbReference type="ARBA" id="ARBA00022833"/>
    </source>
</evidence>
<comment type="function">
    <text evidence="3">Purine nucleoside enzyme that catalyzes the phosphorolysis of adenosine and inosine nucleosides, yielding D-ribose 1-phosphate and the respective free bases, adenine and hypoxanthine. Also catalyzes the phosphorolysis of S-methyl-5'-thioadenosine into adenine and S-methyl-5-thio-alpha-D-ribose 1-phosphate. Also has adenosine deaminase activity.</text>
</comment>
<dbReference type="Pfam" id="PF02578">
    <property type="entry name" value="Cu-oxidase_4"/>
    <property type="match status" value="1"/>
</dbReference>
<dbReference type="InterPro" id="IPR003730">
    <property type="entry name" value="Cu_polyphenol_OxRdtase"/>
</dbReference>
<dbReference type="InterPro" id="IPR038371">
    <property type="entry name" value="Cu_polyphenol_OxRdtase_sf"/>
</dbReference>
<evidence type="ECO:0000256" key="3">
    <source>
        <dbReference type="ARBA" id="ARBA00003215"/>
    </source>
</evidence>
<evidence type="ECO:0000256" key="5">
    <source>
        <dbReference type="ARBA" id="ARBA00022679"/>
    </source>
</evidence>
<comment type="catalytic activity">
    <reaction evidence="8">
        <text>adenosine + H2O + H(+) = inosine + NH4(+)</text>
        <dbReference type="Rhea" id="RHEA:24408"/>
        <dbReference type="ChEBI" id="CHEBI:15377"/>
        <dbReference type="ChEBI" id="CHEBI:15378"/>
        <dbReference type="ChEBI" id="CHEBI:16335"/>
        <dbReference type="ChEBI" id="CHEBI:17596"/>
        <dbReference type="ChEBI" id="CHEBI:28938"/>
        <dbReference type="EC" id="3.5.4.4"/>
    </reaction>
    <physiologicalReaction direction="left-to-right" evidence="8">
        <dbReference type="Rhea" id="RHEA:24409"/>
    </physiologicalReaction>
</comment>
<evidence type="ECO:0000313" key="11">
    <source>
        <dbReference type="EMBL" id="MDF4187370.1"/>
    </source>
</evidence>
<evidence type="ECO:0000256" key="4">
    <source>
        <dbReference type="ARBA" id="ARBA00007353"/>
    </source>
</evidence>
<comment type="catalytic activity">
    <reaction evidence="9">
        <text>adenosine + phosphate = alpha-D-ribose 1-phosphate + adenine</text>
        <dbReference type="Rhea" id="RHEA:27642"/>
        <dbReference type="ChEBI" id="CHEBI:16335"/>
        <dbReference type="ChEBI" id="CHEBI:16708"/>
        <dbReference type="ChEBI" id="CHEBI:43474"/>
        <dbReference type="ChEBI" id="CHEBI:57720"/>
        <dbReference type="EC" id="2.4.2.1"/>
    </reaction>
    <physiologicalReaction direction="left-to-right" evidence="9">
        <dbReference type="Rhea" id="RHEA:27643"/>
    </physiologicalReaction>
</comment>
<keyword evidence="6" id="KW-0479">Metal-binding</keyword>
<feature type="non-terminal residue" evidence="11">
    <location>
        <position position="82"/>
    </location>
</feature>
<name>A0AAW6Q390_9LACO</name>
<sequence>MNTYHPFSLTTPSALMIEDWNCVNQLNTKVIAGFTTKNGGVSNPPYESLNTGLHVRDEAHDVVTNREVIASLCGTDLDSWVF</sequence>
<dbReference type="AlphaFoldDB" id="A0AAW6Q390"/>
<dbReference type="Gene3D" id="3.60.140.10">
    <property type="entry name" value="CNF1/YfiH-like putative cysteine hydrolases"/>
    <property type="match status" value="1"/>
</dbReference>
<proteinExistence type="inferred from homology"/>
<protein>
    <submittedName>
        <fullName evidence="11">Laccase domain-containing protein</fullName>
    </submittedName>
</protein>